<name>A0AAV7PFV5_PLEWA</name>
<feature type="region of interest" description="Disordered" evidence="2">
    <location>
        <begin position="59"/>
        <end position="131"/>
    </location>
</feature>
<evidence type="ECO:0000313" key="3">
    <source>
        <dbReference type="EMBL" id="KAJ1127081.1"/>
    </source>
</evidence>
<evidence type="ECO:0000256" key="2">
    <source>
        <dbReference type="SAM" id="MobiDB-lite"/>
    </source>
</evidence>
<feature type="compositionally biased region" description="Basic and acidic residues" evidence="2">
    <location>
        <begin position="102"/>
        <end position="113"/>
    </location>
</feature>
<evidence type="ECO:0000256" key="1">
    <source>
        <dbReference type="ARBA" id="ARBA00023125"/>
    </source>
</evidence>
<dbReference type="Proteomes" id="UP001066276">
    <property type="component" value="Chromosome 7"/>
</dbReference>
<comment type="caution">
    <text evidence="3">The sequence shown here is derived from an EMBL/GenBank/DDBJ whole genome shotgun (WGS) entry which is preliminary data.</text>
</comment>
<dbReference type="Gene3D" id="1.10.150.130">
    <property type="match status" value="1"/>
</dbReference>
<feature type="compositionally biased region" description="Basic and acidic residues" evidence="2">
    <location>
        <begin position="66"/>
        <end position="90"/>
    </location>
</feature>
<dbReference type="GO" id="GO:0003677">
    <property type="term" value="F:DNA binding"/>
    <property type="evidence" value="ECO:0007669"/>
    <property type="project" value="UniProtKB-KW"/>
</dbReference>
<dbReference type="EMBL" id="JANPWB010000011">
    <property type="protein sequence ID" value="KAJ1127081.1"/>
    <property type="molecule type" value="Genomic_DNA"/>
</dbReference>
<evidence type="ECO:0000313" key="4">
    <source>
        <dbReference type="Proteomes" id="UP001066276"/>
    </source>
</evidence>
<keyword evidence="4" id="KW-1185">Reference proteome</keyword>
<feature type="compositionally biased region" description="Basic and acidic residues" evidence="2">
    <location>
        <begin position="120"/>
        <end position="131"/>
    </location>
</feature>
<dbReference type="SUPFAM" id="SSF47823">
    <property type="entry name" value="lambda integrase-like, N-terminal domain"/>
    <property type="match status" value="1"/>
</dbReference>
<dbReference type="InterPro" id="IPR010998">
    <property type="entry name" value="Integrase_recombinase_N"/>
</dbReference>
<proteinExistence type="predicted"/>
<keyword evidence="1" id="KW-0238">DNA-binding</keyword>
<organism evidence="3 4">
    <name type="scientific">Pleurodeles waltl</name>
    <name type="common">Iberian ribbed newt</name>
    <dbReference type="NCBI Taxonomy" id="8319"/>
    <lineage>
        <taxon>Eukaryota</taxon>
        <taxon>Metazoa</taxon>
        <taxon>Chordata</taxon>
        <taxon>Craniata</taxon>
        <taxon>Vertebrata</taxon>
        <taxon>Euteleostomi</taxon>
        <taxon>Amphibia</taxon>
        <taxon>Batrachia</taxon>
        <taxon>Caudata</taxon>
        <taxon>Salamandroidea</taxon>
        <taxon>Salamandridae</taxon>
        <taxon>Pleurodelinae</taxon>
        <taxon>Pleurodeles</taxon>
    </lineage>
</organism>
<sequence>MDSVSPTRCMFSQEYDLPPELKEIDPRLWAKGKNDVGIMDIDPIVIKIKPGARLRNTNYLNQAKKGSRESDPGLLREELENPKRYLEKQRARGPRNGSSRCVEAEGDRKRADVRPGGFPEEQKGERTLRTRKEPTVSMSDLPAGSILMCEHDSLEHSLRMPRLIVEERAGLGFLSAAVSSVLSKPFAWVIEEAAFDGMEVEQMGLMDMGVPEQLAVTLQASLRSSTLHAYARQWKAFSCWRLRNQVAPMMSSLFLVLQFLQRGAGMGLSVATL</sequence>
<gene>
    <name evidence="3" type="ORF">NDU88_005487</name>
</gene>
<reference evidence="3" key="1">
    <citation type="journal article" date="2022" name="bioRxiv">
        <title>Sequencing and chromosome-scale assembly of the giantPleurodeles waltlgenome.</title>
        <authorList>
            <person name="Brown T."/>
            <person name="Elewa A."/>
            <person name="Iarovenko S."/>
            <person name="Subramanian E."/>
            <person name="Araus A.J."/>
            <person name="Petzold A."/>
            <person name="Susuki M."/>
            <person name="Suzuki K.-i.T."/>
            <person name="Hayashi T."/>
            <person name="Toyoda A."/>
            <person name="Oliveira C."/>
            <person name="Osipova E."/>
            <person name="Leigh N.D."/>
            <person name="Simon A."/>
            <person name="Yun M.H."/>
        </authorList>
    </citation>
    <scope>NUCLEOTIDE SEQUENCE</scope>
    <source>
        <strain evidence="3">20211129_DDA</strain>
        <tissue evidence="3">Liver</tissue>
    </source>
</reference>
<protein>
    <submittedName>
        <fullName evidence="3">Uncharacterized protein</fullName>
    </submittedName>
</protein>
<dbReference type="AlphaFoldDB" id="A0AAV7PFV5"/>
<accession>A0AAV7PFV5</accession>